<dbReference type="KEGG" id="reu:Reut_A2598"/>
<dbReference type="EMBL" id="CP000090">
    <property type="protein sequence ID" value="AAZ61959.1"/>
    <property type="molecule type" value="Genomic_DNA"/>
</dbReference>
<accession>Q46Y24</accession>
<gene>
    <name evidence="1" type="ordered locus">Reut_A2598</name>
</gene>
<keyword evidence="1" id="KW-0472">Membrane</keyword>
<dbReference type="STRING" id="264198.Reut_A2598"/>
<organism evidence="1">
    <name type="scientific">Cupriavidus pinatubonensis (strain JMP 134 / LMG 1197)</name>
    <name type="common">Cupriavidus necator (strain JMP 134)</name>
    <dbReference type="NCBI Taxonomy" id="264198"/>
    <lineage>
        <taxon>Bacteria</taxon>
        <taxon>Pseudomonadati</taxon>
        <taxon>Pseudomonadota</taxon>
        <taxon>Betaproteobacteria</taxon>
        <taxon>Burkholderiales</taxon>
        <taxon>Burkholderiaceae</taxon>
        <taxon>Cupriavidus</taxon>
    </lineage>
</organism>
<proteinExistence type="predicted"/>
<sequence length="144" mass="14621">MRGAMSALKPVVSSDARRVAVAAVCMAVALGLSACATTASGKFDVDSFLRASDTALPEVLGNAAFLSATRVPANECAVMLQSASTGVLEDLPPSSSARGPAWVLHPASSPGRVWLVTSEAGGERTCHGPLPADAMKTLVDRAKG</sequence>
<reference evidence="1" key="1">
    <citation type="submission" date="2005-08" db="EMBL/GenBank/DDBJ databases">
        <title>Complete sequence of Chromosome1 of Ralstonia eutropha JMP134.</title>
        <authorList>
            <person name="Copeland A."/>
            <person name="Lucas S."/>
            <person name="Lapidus A."/>
            <person name="Barry K."/>
            <person name="Detter J.C."/>
            <person name="Glavina T."/>
            <person name="Hammon N."/>
            <person name="Israni S."/>
            <person name="Pitluck S."/>
            <person name="Goltsman E."/>
            <person name="Martinez M."/>
            <person name="Schmutz J."/>
            <person name="Larimer F."/>
            <person name="Land M."/>
            <person name="Lykidis A."/>
            <person name="Richardson P."/>
        </authorList>
    </citation>
    <scope>NUCLEOTIDE SEQUENCE</scope>
    <source>
        <strain evidence="1">JMP134</strain>
    </source>
</reference>
<dbReference type="PROSITE" id="PS51257">
    <property type="entry name" value="PROKAR_LIPOPROTEIN"/>
    <property type="match status" value="1"/>
</dbReference>
<dbReference type="AlphaFoldDB" id="Q46Y24"/>
<keyword evidence="1" id="KW-0812">Transmembrane</keyword>
<keyword evidence="1" id="KW-0449">Lipoprotein</keyword>
<dbReference type="HOGENOM" id="CLU_1823761_0_0_4"/>
<evidence type="ECO:0000313" key="1">
    <source>
        <dbReference type="EMBL" id="AAZ61959.1"/>
    </source>
</evidence>
<protein>
    <submittedName>
        <fullName evidence="1">Probable lipoprotein transmembrane</fullName>
    </submittedName>
</protein>
<name>Q46Y24_CUPPJ</name>